<dbReference type="InterPro" id="IPR027359">
    <property type="entry name" value="Volt_channel_dom_sf"/>
</dbReference>
<feature type="transmembrane region" description="Helical" evidence="9">
    <location>
        <begin position="101"/>
        <end position="122"/>
    </location>
</feature>
<evidence type="ECO:0000313" key="11">
    <source>
        <dbReference type="EMBL" id="AUB54808.1"/>
    </source>
</evidence>
<evidence type="ECO:0000256" key="7">
    <source>
        <dbReference type="ARBA" id="ARBA00023303"/>
    </source>
</evidence>
<dbReference type="RefSeq" id="WP_100904785.1">
    <property type="nucleotide sequence ID" value="NZ_CP017766.1"/>
</dbReference>
<feature type="transmembrane region" description="Helical" evidence="9">
    <location>
        <begin position="12"/>
        <end position="34"/>
    </location>
</feature>
<keyword evidence="6 9" id="KW-0472">Membrane</keyword>
<dbReference type="OrthoDB" id="56871at2157"/>
<dbReference type="AlphaFoldDB" id="A0A2H4V9R1"/>
<keyword evidence="2" id="KW-0813">Transport</keyword>
<dbReference type="GO" id="GO:0005249">
    <property type="term" value="F:voltage-gated potassium channel activity"/>
    <property type="evidence" value="ECO:0007669"/>
    <property type="project" value="InterPro"/>
</dbReference>
<evidence type="ECO:0000313" key="12">
    <source>
        <dbReference type="EMBL" id="HII83545.1"/>
    </source>
</evidence>
<reference evidence="14" key="2">
    <citation type="journal article" date="2020" name="bioRxiv">
        <title>A rank-normalized archaeal taxonomy based on genome phylogeny resolves widespread incomplete and uneven classifications.</title>
        <authorList>
            <person name="Rinke C."/>
            <person name="Chuvochina M."/>
            <person name="Mussig A.J."/>
            <person name="Chaumeil P.-A."/>
            <person name="Waite D.W."/>
            <person name="Whitman W.B."/>
            <person name="Parks D.H."/>
            <person name="Hugenholtz P."/>
        </authorList>
    </citation>
    <scope>NUCLEOTIDE SEQUENCE [LARGE SCALE GENOMIC DNA]</scope>
</reference>
<evidence type="ECO:0000256" key="6">
    <source>
        <dbReference type="ARBA" id="ARBA00023136"/>
    </source>
</evidence>
<keyword evidence="4 9" id="KW-1133">Transmembrane helix</keyword>
<evidence type="ECO:0000256" key="1">
    <source>
        <dbReference type="ARBA" id="ARBA00004141"/>
    </source>
</evidence>
<feature type="coiled-coil region" evidence="8">
    <location>
        <begin position="219"/>
        <end position="280"/>
    </location>
</feature>
<evidence type="ECO:0000256" key="3">
    <source>
        <dbReference type="ARBA" id="ARBA00022692"/>
    </source>
</evidence>
<feature type="domain" description="Potassium channel" evidence="10">
    <location>
        <begin position="141"/>
        <end position="217"/>
    </location>
</feature>
<dbReference type="SUPFAM" id="SSF81324">
    <property type="entry name" value="Voltage-gated potassium channels"/>
    <property type="match status" value="1"/>
</dbReference>
<feature type="transmembrane region" description="Helical" evidence="9">
    <location>
        <begin position="191"/>
        <end position="213"/>
    </location>
</feature>
<keyword evidence="3 9" id="KW-0812">Transmembrane</keyword>
<dbReference type="Gene3D" id="1.10.287.70">
    <property type="match status" value="1"/>
</dbReference>
<dbReference type="GO" id="GO:0008076">
    <property type="term" value="C:voltage-gated potassium channel complex"/>
    <property type="evidence" value="ECO:0007669"/>
    <property type="project" value="InterPro"/>
</dbReference>
<dbReference type="EMBL" id="DUHE01000049">
    <property type="protein sequence ID" value="HII83545.1"/>
    <property type="molecule type" value="Genomic_DNA"/>
</dbReference>
<evidence type="ECO:0000256" key="2">
    <source>
        <dbReference type="ARBA" id="ARBA00022448"/>
    </source>
</evidence>
<feature type="transmembrane region" description="Helical" evidence="9">
    <location>
        <begin position="134"/>
        <end position="155"/>
    </location>
</feature>
<keyword evidence="8" id="KW-0175">Coiled coil</keyword>
<evidence type="ECO:0000313" key="14">
    <source>
        <dbReference type="Proteomes" id="UP000586031"/>
    </source>
</evidence>
<sequence>MNYDLSRKLELVMEVILLAFVFIDSLLLFISVFLPIRIDSYTYIAYFDLVTSALLLFGYWVQRRRSKSKEGYLKRNWNGIIAIIPFYFLGIIILNLDSSSILLKILAVIKVVTLLMAARQVGKAVDKFVSKSKLGYGFAFFVVVLLVCSITFFLLETGVNPEVSTYEDSLWYVIQTITTVGYGDVVPITHWGRLIGVIAMVSAIGISSLLTAATTSSLMDKLREDREKLAKKSVDYVKKLETQINNLESKIVKEEQVKGIEADLDDIKSEINEIKELLNKKEK</sequence>
<proteinExistence type="predicted"/>
<protein>
    <submittedName>
        <fullName evidence="11">Potassium channel-like protein</fullName>
    </submittedName>
</protein>
<keyword evidence="7 11" id="KW-0407">Ion channel</keyword>
<dbReference type="PANTHER" id="PTHR11537">
    <property type="entry name" value="VOLTAGE-GATED POTASSIUM CHANNEL"/>
    <property type="match status" value="1"/>
</dbReference>
<dbReference type="GO" id="GO:0001508">
    <property type="term" value="P:action potential"/>
    <property type="evidence" value="ECO:0007669"/>
    <property type="project" value="TreeGrafter"/>
</dbReference>
<dbReference type="InterPro" id="IPR013099">
    <property type="entry name" value="K_chnl_dom"/>
</dbReference>
<keyword evidence="5" id="KW-0406">Ion transport</keyword>
<dbReference type="Proteomes" id="UP000586031">
    <property type="component" value="Unassembled WGS sequence"/>
</dbReference>
<feature type="transmembrane region" description="Helical" evidence="9">
    <location>
        <begin position="40"/>
        <end position="61"/>
    </location>
</feature>
<evidence type="ECO:0000259" key="10">
    <source>
        <dbReference type="Pfam" id="PF07885"/>
    </source>
</evidence>
<dbReference type="EMBL" id="CP017766">
    <property type="protein sequence ID" value="AUB54808.1"/>
    <property type="molecule type" value="Genomic_DNA"/>
</dbReference>
<dbReference type="GeneID" id="35120213"/>
<dbReference type="Proteomes" id="UP000232806">
    <property type="component" value="Chromosome"/>
</dbReference>
<accession>A0A2H4V9R1</accession>
<evidence type="ECO:0000313" key="13">
    <source>
        <dbReference type="Proteomes" id="UP000232806"/>
    </source>
</evidence>
<reference evidence="11 13" key="1">
    <citation type="submission" date="2016-10" db="EMBL/GenBank/DDBJ databases">
        <title>Comparative genomics between deep and shallow subseafloor isolates.</title>
        <authorList>
            <person name="Ishii S."/>
            <person name="Miller J.R."/>
            <person name="Sutton G."/>
            <person name="Suzuki S."/>
            <person name="Methe B."/>
            <person name="Inagaki F."/>
            <person name="Imachi H."/>
        </authorList>
    </citation>
    <scope>NUCLEOTIDE SEQUENCE [LARGE SCALE GENOMIC DNA]</scope>
    <source>
        <strain evidence="11 13">MO-MB1</strain>
    </source>
</reference>
<dbReference type="Pfam" id="PF07885">
    <property type="entry name" value="Ion_trans_2"/>
    <property type="match status" value="1"/>
</dbReference>
<dbReference type="Gene3D" id="1.20.120.350">
    <property type="entry name" value="Voltage-gated potassium channels. Chain C"/>
    <property type="match status" value="1"/>
</dbReference>
<evidence type="ECO:0000256" key="9">
    <source>
        <dbReference type="SAM" id="Phobius"/>
    </source>
</evidence>
<evidence type="ECO:0000256" key="8">
    <source>
        <dbReference type="SAM" id="Coils"/>
    </source>
</evidence>
<evidence type="ECO:0000256" key="5">
    <source>
        <dbReference type="ARBA" id="ARBA00023065"/>
    </source>
</evidence>
<organism evidence="11 13">
    <name type="scientific">Methanobacterium subterraneum</name>
    <dbReference type="NCBI Taxonomy" id="59277"/>
    <lineage>
        <taxon>Archaea</taxon>
        <taxon>Methanobacteriati</taxon>
        <taxon>Methanobacteriota</taxon>
        <taxon>Methanomada group</taxon>
        <taxon>Methanobacteria</taxon>
        <taxon>Methanobacteriales</taxon>
        <taxon>Methanobacteriaceae</taxon>
        <taxon>Methanobacterium</taxon>
    </lineage>
</organism>
<evidence type="ECO:0000256" key="4">
    <source>
        <dbReference type="ARBA" id="ARBA00022989"/>
    </source>
</evidence>
<gene>
    <name evidence="11" type="ORF">BK007_01435</name>
    <name evidence="12" type="ORF">HA271_01610</name>
</gene>
<comment type="subcellular location">
    <subcellularLocation>
        <location evidence="1">Membrane</location>
        <topology evidence="1">Multi-pass membrane protein</topology>
    </subcellularLocation>
</comment>
<feature type="transmembrane region" description="Helical" evidence="9">
    <location>
        <begin position="77"/>
        <end position="95"/>
    </location>
</feature>
<name>A0A2H4V9R1_9EURY</name>
<dbReference type="InterPro" id="IPR028325">
    <property type="entry name" value="VG_K_chnl"/>
</dbReference>
<dbReference type="PANTHER" id="PTHR11537:SF254">
    <property type="entry name" value="POTASSIUM VOLTAGE-GATED CHANNEL PROTEIN SHAB"/>
    <property type="match status" value="1"/>
</dbReference>